<accession>A0A914RDV7</accession>
<proteinExistence type="predicted"/>
<dbReference type="WBParaSite" id="PEQ_0000292501-mRNA-1">
    <property type="protein sequence ID" value="PEQ_0000292501-mRNA-1"/>
    <property type="gene ID" value="PEQ_0000292501"/>
</dbReference>
<protein>
    <submittedName>
        <fullName evidence="2">Uncharacterized protein</fullName>
    </submittedName>
</protein>
<dbReference type="AlphaFoldDB" id="A0A914RDV7"/>
<keyword evidence="1" id="KW-1185">Reference proteome</keyword>
<dbReference type="Proteomes" id="UP000887564">
    <property type="component" value="Unplaced"/>
</dbReference>
<sequence length="67" mass="7133">MSELSMLYPTIVTTPSASTAPINMSAQKMIDEEIDDDDDAGSVSSDGARSPTAGMLTIFANIFFSIR</sequence>
<reference evidence="2" key="1">
    <citation type="submission" date="2022-11" db="UniProtKB">
        <authorList>
            <consortium name="WormBaseParasite"/>
        </authorList>
    </citation>
    <scope>IDENTIFICATION</scope>
</reference>
<evidence type="ECO:0000313" key="1">
    <source>
        <dbReference type="Proteomes" id="UP000887564"/>
    </source>
</evidence>
<evidence type="ECO:0000313" key="2">
    <source>
        <dbReference type="WBParaSite" id="PEQ_0000292501-mRNA-1"/>
    </source>
</evidence>
<organism evidence="1 2">
    <name type="scientific">Parascaris equorum</name>
    <name type="common">Equine roundworm</name>
    <dbReference type="NCBI Taxonomy" id="6256"/>
    <lineage>
        <taxon>Eukaryota</taxon>
        <taxon>Metazoa</taxon>
        <taxon>Ecdysozoa</taxon>
        <taxon>Nematoda</taxon>
        <taxon>Chromadorea</taxon>
        <taxon>Rhabditida</taxon>
        <taxon>Spirurina</taxon>
        <taxon>Ascaridomorpha</taxon>
        <taxon>Ascaridoidea</taxon>
        <taxon>Ascarididae</taxon>
        <taxon>Parascaris</taxon>
    </lineage>
</organism>
<name>A0A914RDV7_PAREQ</name>